<dbReference type="InterPro" id="IPR021878">
    <property type="entry name" value="TgpA_N"/>
</dbReference>
<keyword evidence="1" id="KW-0812">Transmembrane</keyword>
<protein>
    <recommendedName>
        <fullName evidence="2">Transglutaminase-like domain-containing protein</fullName>
    </recommendedName>
</protein>
<dbReference type="InterPro" id="IPR052901">
    <property type="entry name" value="Bact_TGase-like"/>
</dbReference>
<evidence type="ECO:0000313" key="4">
    <source>
        <dbReference type="Proteomes" id="UP000076486"/>
    </source>
</evidence>
<dbReference type="Pfam" id="PF13559">
    <property type="entry name" value="DUF4129"/>
    <property type="match status" value="1"/>
</dbReference>
<dbReference type="EMBL" id="AUYC01000046">
    <property type="protein sequence ID" value="KZN60170.1"/>
    <property type="molecule type" value="Genomic_DNA"/>
</dbReference>
<feature type="transmembrane region" description="Helical" evidence="1">
    <location>
        <begin position="541"/>
        <end position="562"/>
    </location>
</feature>
<name>A0A167IWI4_9GAMM</name>
<dbReference type="RefSeq" id="WP_081221283.1">
    <property type="nucleotide sequence ID" value="NZ_AUYC01000046.1"/>
</dbReference>
<dbReference type="PANTHER" id="PTHR42736:SF1">
    <property type="entry name" value="PROTEIN-GLUTAMINE GAMMA-GLUTAMYLTRANSFERASE"/>
    <property type="match status" value="1"/>
</dbReference>
<keyword evidence="1" id="KW-0472">Membrane</keyword>
<dbReference type="Gene3D" id="3.10.620.30">
    <property type="match status" value="1"/>
</dbReference>
<feature type="transmembrane region" description="Helical" evidence="1">
    <location>
        <begin position="57"/>
        <end position="77"/>
    </location>
</feature>
<dbReference type="AlphaFoldDB" id="A0A167IWI4"/>
<reference evidence="3 4" key="1">
    <citation type="submission" date="2013-07" db="EMBL/GenBank/DDBJ databases">
        <title>Comparative Genomic and Metabolomic Analysis of Twelve Strains of Pseudoalteromonas luteoviolacea.</title>
        <authorList>
            <person name="Vynne N.G."/>
            <person name="Mansson M."/>
            <person name="Gram L."/>
        </authorList>
    </citation>
    <scope>NUCLEOTIDE SEQUENCE [LARGE SCALE GENOMIC DNA]</scope>
    <source>
        <strain evidence="3 4">CPMOR-1</strain>
    </source>
</reference>
<feature type="transmembrane region" description="Helical" evidence="1">
    <location>
        <begin position="129"/>
        <end position="151"/>
    </location>
</feature>
<evidence type="ECO:0000313" key="3">
    <source>
        <dbReference type="EMBL" id="KZN60170.1"/>
    </source>
</evidence>
<dbReference type="InterPro" id="IPR038765">
    <property type="entry name" value="Papain-like_cys_pep_sf"/>
</dbReference>
<feature type="transmembrane region" description="Helical" evidence="1">
    <location>
        <begin position="12"/>
        <end position="45"/>
    </location>
</feature>
<feature type="domain" description="Transglutaminase-like" evidence="2">
    <location>
        <begin position="392"/>
        <end position="463"/>
    </location>
</feature>
<feature type="transmembrane region" description="Helical" evidence="1">
    <location>
        <begin position="163"/>
        <end position="184"/>
    </location>
</feature>
<dbReference type="InterPro" id="IPR002931">
    <property type="entry name" value="Transglutaminase-like"/>
</dbReference>
<proteinExistence type="predicted"/>
<dbReference type="Pfam" id="PF01841">
    <property type="entry name" value="Transglut_core"/>
    <property type="match status" value="1"/>
</dbReference>
<dbReference type="PATRIC" id="fig|1365248.3.peg.4050"/>
<accession>A0A167IWI4</accession>
<organism evidence="3 4">
    <name type="scientific">Pseudoalteromonas luteoviolacea CPMOR-1</name>
    <dbReference type="NCBI Taxonomy" id="1365248"/>
    <lineage>
        <taxon>Bacteria</taxon>
        <taxon>Pseudomonadati</taxon>
        <taxon>Pseudomonadota</taxon>
        <taxon>Gammaproteobacteria</taxon>
        <taxon>Alteromonadales</taxon>
        <taxon>Pseudoalteromonadaceae</taxon>
        <taxon>Pseudoalteromonas</taxon>
    </lineage>
</organism>
<feature type="transmembrane region" description="Helical" evidence="1">
    <location>
        <begin position="83"/>
        <end position="100"/>
    </location>
</feature>
<dbReference type="SMART" id="SM00460">
    <property type="entry name" value="TGc"/>
    <property type="match status" value="1"/>
</dbReference>
<evidence type="ECO:0000256" key="1">
    <source>
        <dbReference type="SAM" id="Phobius"/>
    </source>
</evidence>
<dbReference type="Pfam" id="PF11992">
    <property type="entry name" value="TgpA_N"/>
    <property type="match status" value="1"/>
</dbReference>
<dbReference type="PANTHER" id="PTHR42736">
    <property type="entry name" value="PROTEIN-GLUTAMINE GAMMA-GLUTAMYLTRANSFERASE"/>
    <property type="match status" value="1"/>
</dbReference>
<dbReference type="InterPro" id="IPR025403">
    <property type="entry name" value="TgpA-like_C"/>
</dbReference>
<dbReference type="Proteomes" id="UP000076486">
    <property type="component" value="Unassembled WGS sequence"/>
</dbReference>
<keyword evidence="1" id="KW-1133">Transmembrane helix</keyword>
<gene>
    <name evidence="3" type="ORF">N473_24640</name>
</gene>
<evidence type="ECO:0000259" key="2">
    <source>
        <dbReference type="SMART" id="SM00460"/>
    </source>
</evidence>
<sequence length="650" mass="73893">MNVSELIAKNTLITSFVYCGVSLLLFQSLGYVFCVSILLICIFKLSVSTGAVKKPSNIIINLLAITVIVVVFLSLGFQKTIEMFVAMLLGACSLKMLKVATKQQAQSVYLLNFFTYPCFYLFSQNILSFLFVAALLLLNLSQLFSVTHHMPIKQSINNSVRKFIFSLPLAILMVVLVPKLPPFWQLPNAKNAATGLSEDVDPFQISDLSRSSELAFRALLPESSGFQPPFYWRAIIHDSFDGKRWGMSNLQARPLVKTYEPVGSSTYSVISNPSNTRWLYTLGAGLPASNGTKVNYFGILYQKNLSNKPMQYEVSPIKLDDARASQWELNLNTRLPSDINPKAIALAKQLNQTASSTEAFIINMKAFFLAQSFQYSLSPPSINSKHAIDEFLFETQEGFCGHYASSAAFLMRSVGIPTRLVSGYLGGEFNDESNYYAVYQYDAHAWVEYYVPQLGWQRLDPTAWVSPQRILGSLSDMVDLEQEFNDNLGFSLHAFSDIAAINWLRLKLEQIDFQWTRWVLNFDDKKQSSLLEMLFGQKNKLLPALSVVVLLIIVFGLWFIYLNMRSKFREPKEVRIYNHLMMLSDEKSDKLTPKQIFERLKVQWPSAADELTEFYGLFESARYNAQPLSSHQYRRLSQLNKQIIKKAKIK</sequence>
<dbReference type="SUPFAM" id="SSF54001">
    <property type="entry name" value="Cysteine proteinases"/>
    <property type="match status" value="1"/>
</dbReference>
<comment type="caution">
    <text evidence="3">The sequence shown here is derived from an EMBL/GenBank/DDBJ whole genome shotgun (WGS) entry which is preliminary data.</text>
</comment>